<dbReference type="Proteomes" id="UP000270487">
    <property type="component" value="Chromosome"/>
</dbReference>
<accession>A0A448S2C5</accession>
<evidence type="ECO:0000313" key="3">
    <source>
        <dbReference type="Proteomes" id="UP000270487"/>
    </source>
</evidence>
<name>A0A448S2C5_SERFO</name>
<dbReference type="EMBL" id="LR134492">
    <property type="protein sequence ID" value="VEI61875.1"/>
    <property type="molecule type" value="Genomic_DNA"/>
</dbReference>
<evidence type="ECO:0000313" key="2">
    <source>
        <dbReference type="EMBL" id="VEI61875.1"/>
    </source>
</evidence>
<proteinExistence type="predicted"/>
<feature type="compositionally biased region" description="Polar residues" evidence="1">
    <location>
        <begin position="44"/>
        <end position="54"/>
    </location>
</feature>
<dbReference type="AlphaFoldDB" id="A0A448S2C5"/>
<sequence length="54" mass="5847">MGMPQTKSELISYLNKNIGELINILNTGSPDLASDKSMGRHAKNNNVSLKSVSE</sequence>
<reference evidence="2 3" key="1">
    <citation type="submission" date="2018-12" db="EMBL/GenBank/DDBJ databases">
        <authorList>
            <consortium name="Pathogen Informatics"/>
        </authorList>
    </citation>
    <scope>NUCLEOTIDE SEQUENCE [LARGE SCALE GENOMIC DNA]</scope>
    <source>
        <strain evidence="2 3">NCTC13193</strain>
    </source>
</reference>
<protein>
    <submittedName>
        <fullName evidence="2">Uncharacterized protein</fullName>
    </submittedName>
</protein>
<feature type="region of interest" description="Disordered" evidence="1">
    <location>
        <begin position="32"/>
        <end position="54"/>
    </location>
</feature>
<organism evidence="2 3">
    <name type="scientific">Serratia fonticola</name>
    <dbReference type="NCBI Taxonomy" id="47917"/>
    <lineage>
        <taxon>Bacteria</taxon>
        <taxon>Pseudomonadati</taxon>
        <taxon>Pseudomonadota</taxon>
        <taxon>Gammaproteobacteria</taxon>
        <taxon>Enterobacterales</taxon>
        <taxon>Yersiniaceae</taxon>
        <taxon>Serratia</taxon>
    </lineage>
</organism>
<evidence type="ECO:0000256" key="1">
    <source>
        <dbReference type="SAM" id="MobiDB-lite"/>
    </source>
</evidence>
<gene>
    <name evidence="2" type="ORF">NCTC13193_00075</name>
</gene>